<gene>
    <name evidence="2" type="ORF">FOZ63_004744</name>
</gene>
<accession>A0A7J6T5D3</accession>
<comment type="caution">
    <text evidence="2">The sequence shown here is derived from an EMBL/GenBank/DDBJ whole genome shotgun (WGS) entry which is preliminary data.</text>
</comment>
<proteinExistence type="predicted"/>
<dbReference type="AlphaFoldDB" id="A0A7J6T5D3"/>
<feature type="region of interest" description="Disordered" evidence="1">
    <location>
        <begin position="64"/>
        <end position="83"/>
    </location>
</feature>
<evidence type="ECO:0000256" key="1">
    <source>
        <dbReference type="SAM" id="MobiDB-lite"/>
    </source>
</evidence>
<evidence type="ECO:0000313" key="2">
    <source>
        <dbReference type="EMBL" id="KAF4740474.1"/>
    </source>
</evidence>
<evidence type="ECO:0000313" key="3">
    <source>
        <dbReference type="Proteomes" id="UP000553632"/>
    </source>
</evidence>
<organism evidence="2 3">
    <name type="scientific">Perkinsus olseni</name>
    <name type="common">Perkinsus atlanticus</name>
    <dbReference type="NCBI Taxonomy" id="32597"/>
    <lineage>
        <taxon>Eukaryota</taxon>
        <taxon>Sar</taxon>
        <taxon>Alveolata</taxon>
        <taxon>Perkinsozoa</taxon>
        <taxon>Perkinsea</taxon>
        <taxon>Perkinsida</taxon>
        <taxon>Perkinsidae</taxon>
        <taxon>Perkinsus</taxon>
    </lineage>
</organism>
<feature type="region of interest" description="Disordered" evidence="1">
    <location>
        <begin position="29"/>
        <end position="48"/>
    </location>
</feature>
<name>A0A7J6T5D3_PEROL</name>
<dbReference type="EMBL" id="JABANO010013243">
    <property type="protein sequence ID" value="KAF4740474.1"/>
    <property type="molecule type" value="Genomic_DNA"/>
</dbReference>
<reference evidence="2 3" key="1">
    <citation type="submission" date="2020-04" db="EMBL/GenBank/DDBJ databases">
        <title>Perkinsus olseni comparative genomics.</title>
        <authorList>
            <person name="Bogema D.R."/>
        </authorList>
    </citation>
    <scope>NUCLEOTIDE SEQUENCE [LARGE SCALE GENOMIC DNA]</scope>
    <source>
        <strain evidence="2 3">ATCC PRA-207</strain>
    </source>
</reference>
<keyword evidence="3" id="KW-1185">Reference proteome</keyword>
<sequence>MKNESKRNPLRFAAACNSKKAITTDAFVKDHGPIEPPEDPTALISDSRPAAAAAAPYADLGIGTPAAPPSAAMADNPLLDLLG</sequence>
<dbReference type="Proteomes" id="UP000553632">
    <property type="component" value="Unassembled WGS sequence"/>
</dbReference>
<protein>
    <submittedName>
        <fullName evidence="2">Uncharacterized protein</fullName>
    </submittedName>
</protein>